<evidence type="ECO:0000313" key="4">
    <source>
        <dbReference type="Proteomes" id="UP000809789"/>
    </source>
</evidence>
<dbReference type="Pfam" id="PF14269">
    <property type="entry name" value="Arylsulfotran_2"/>
    <property type="match status" value="1"/>
</dbReference>
<evidence type="ECO:0000256" key="2">
    <source>
        <dbReference type="SAM" id="SignalP"/>
    </source>
</evidence>
<keyword evidence="2" id="KW-0732">Signal</keyword>
<protein>
    <recommendedName>
        <fullName evidence="5">ASST-domain-containing protein</fullName>
    </recommendedName>
</protein>
<organism evidence="3 4">
    <name type="scientific">Elsinoe batatas</name>
    <dbReference type="NCBI Taxonomy" id="2601811"/>
    <lineage>
        <taxon>Eukaryota</taxon>
        <taxon>Fungi</taxon>
        <taxon>Dikarya</taxon>
        <taxon>Ascomycota</taxon>
        <taxon>Pezizomycotina</taxon>
        <taxon>Dothideomycetes</taxon>
        <taxon>Dothideomycetidae</taxon>
        <taxon>Myriangiales</taxon>
        <taxon>Elsinoaceae</taxon>
        <taxon>Elsinoe</taxon>
    </lineage>
</organism>
<dbReference type="OrthoDB" id="5427350at2759"/>
<evidence type="ECO:0008006" key="5">
    <source>
        <dbReference type="Google" id="ProtNLM"/>
    </source>
</evidence>
<evidence type="ECO:0000313" key="3">
    <source>
        <dbReference type="EMBL" id="KAG8628171.1"/>
    </source>
</evidence>
<gene>
    <name evidence="3" type="ORF">KVT40_004044</name>
</gene>
<comment type="caution">
    <text evidence="3">The sequence shown here is derived from an EMBL/GenBank/DDBJ whole genome shotgun (WGS) entry which is preliminary data.</text>
</comment>
<dbReference type="InterPro" id="IPR039535">
    <property type="entry name" value="ASST-like"/>
</dbReference>
<sequence>MALLTITALASFLYLLLCTTHVAADVPPFHNSPEYMQGKYGNYTRQRYLSNDRMTGPVANLIVGPANDVSPSKYVLWAASGPEYGFMPPAIIDAATLNMVWSGPIHERSTMGPTVQSCNGTEYITWWSGINAQNHKQGRWYLYDQQYELAFNLTAHGNLAWADVHELYLTPQCTAVITAYQPVQADLSYFNVTNGWLVDSFFQEIDLATGDLLFEWQASKFVDIKEASNWSPLQTDSGYNQTRGWDFFHLNSIEKDVEGNYLLSARHTNAVYYVSGFNGEVLWTLGGIANSFEDLSHGKATSFKYQHMARWVDAQRTKISIFDDRNSENGLAADPLSRGLIVELDFSKRTVQLDRIYLATNGQKSIREGSMQVLGDSPTEGNVLLGFGSDPSWTEYSQNGTVLWDVAFGPMSINRYSPDNYRALKVNFTGRPRWPPRIARGPKPVYGFNADDSHFSIKLQDDEGQMLANDHIYFSWNGATRVAYYVVLTSNETEPWALKRHFWARVDKTGFEDSCFVGSETKFATVFAMDEDDRVLSRTGTLDMETGDEHDPIGRGDKHGAWGLDDLSRSWQAFLADESSQGIISSVRQQYQVVIERAGDSYGFVAGLIGAGALLSILLFVVPTVYRRRRQGYRRMQPQAMVLYADDGSMGYDEDLYPSPGKHSVELHRYRDAHCDGDYDGGERCMQ</sequence>
<keyword evidence="4" id="KW-1185">Reference proteome</keyword>
<dbReference type="PANTHER" id="PTHR35340:SF5">
    <property type="entry name" value="ASST-DOMAIN-CONTAINING PROTEIN"/>
    <property type="match status" value="1"/>
</dbReference>
<feature type="signal peptide" evidence="2">
    <location>
        <begin position="1"/>
        <end position="24"/>
    </location>
</feature>
<reference evidence="3" key="1">
    <citation type="submission" date="2021-07" db="EMBL/GenBank/DDBJ databases">
        <title>Elsinoe batatas strain:CRI-CJ2 Genome sequencing and assembly.</title>
        <authorList>
            <person name="Huang L."/>
        </authorList>
    </citation>
    <scope>NUCLEOTIDE SEQUENCE</scope>
    <source>
        <strain evidence="3">CRI-CJ2</strain>
    </source>
</reference>
<keyword evidence="1" id="KW-0812">Transmembrane</keyword>
<dbReference type="InterPro" id="IPR053143">
    <property type="entry name" value="Arylsulfate_ST"/>
</dbReference>
<proteinExistence type="predicted"/>
<feature type="chain" id="PRO_5035467969" description="ASST-domain-containing protein" evidence="2">
    <location>
        <begin position="25"/>
        <end position="687"/>
    </location>
</feature>
<accession>A0A8K0PFS3</accession>
<evidence type="ECO:0000256" key="1">
    <source>
        <dbReference type="SAM" id="Phobius"/>
    </source>
</evidence>
<feature type="transmembrane region" description="Helical" evidence="1">
    <location>
        <begin position="602"/>
        <end position="626"/>
    </location>
</feature>
<dbReference type="Proteomes" id="UP000809789">
    <property type="component" value="Unassembled WGS sequence"/>
</dbReference>
<keyword evidence="1" id="KW-0472">Membrane</keyword>
<dbReference type="AlphaFoldDB" id="A0A8K0PFS3"/>
<keyword evidence="1" id="KW-1133">Transmembrane helix</keyword>
<name>A0A8K0PFS3_9PEZI</name>
<dbReference type="PANTHER" id="PTHR35340">
    <property type="entry name" value="PQQ ENZYME REPEAT PROTEIN-RELATED"/>
    <property type="match status" value="1"/>
</dbReference>
<dbReference type="EMBL" id="JAESVG020000004">
    <property type="protein sequence ID" value="KAG8628171.1"/>
    <property type="molecule type" value="Genomic_DNA"/>
</dbReference>